<keyword evidence="4" id="KW-1185">Reference proteome</keyword>
<evidence type="ECO:0000313" key="4">
    <source>
        <dbReference type="Proteomes" id="UP001152797"/>
    </source>
</evidence>
<protein>
    <submittedName>
        <fullName evidence="3">Patched domain-containing protein 2</fullName>
    </submittedName>
</protein>
<dbReference type="OrthoDB" id="418913at2759"/>
<sequence>MGTLVVWNYINVMVILPAALLVLELYIRPCIQCCFLCSRKNYFSGGPERQSDPDIEDIRLAVIPELEDSEDSKHRGSVGSVGSVGCQKEDGGRAYRTMRNSWRTTVTSAVSGQARTSAVKRLSAIADRVQSQLVTNMRTLASRATFQVAIHRDLDLEKLSGIERAMHDRFYPLLLHGRSCWLFLSLVLSVVGGWLAVSGFTLAKGDLEIFPESVNVGRLERLRKEVFTSEDLMERDVTSTSVPTVRATNSPALVASEHIGGLLGHRQFVVLSERNQGR</sequence>
<dbReference type="EMBL" id="CAMXCT010003001">
    <property type="protein sequence ID" value="CAI4001781.1"/>
    <property type="molecule type" value="Genomic_DNA"/>
</dbReference>
<proteinExistence type="predicted"/>
<evidence type="ECO:0000313" key="2">
    <source>
        <dbReference type="EMBL" id="CAI4001781.1"/>
    </source>
</evidence>
<comment type="caution">
    <text evidence="2">The sequence shown here is derived from an EMBL/GenBank/DDBJ whole genome shotgun (WGS) entry which is preliminary data.</text>
</comment>
<keyword evidence="1" id="KW-0472">Membrane</keyword>
<dbReference type="AlphaFoldDB" id="A0A9P1G6T9"/>
<evidence type="ECO:0000256" key="1">
    <source>
        <dbReference type="SAM" id="Phobius"/>
    </source>
</evidence>
<organism evidence="2">
    <name type="scientific">Cladocopium goreaui</name>
    <dbReference type="NCBI Taxonomy" id="2562237"/>
    <lineage>
        <taxon>Eukaryota</taxon>
        <taxon>Sar</taxon>
        <taxon>Alveolata</taxon>
        <taxon>Dinophyceae</taxon>
        <taxon>Suessiales</taxon>
        <taxon>Symbiodiniaceae</taxon>
        <taxon>Cladocopium</taxon>
    </lineage>
</organism>
<accession>A0A9P1G6T9</accession>
<name>A0A9P1G6T9_9DINO</name>
<dbReference type="EMBL" id="CAMXCT020003001">
    <property type="protein sequence ID" value="CAL1155156.1"/>
    <property type="molecule type" value="Genomic_DNA"/>
</dbReference>
<dbReference type="Proteomes" id="UP001152797">
    <property type="component" value="Unassembled WGS sequence"/>
</dbReference>
<reference evidence="2" key="1">
    <citation type="submission" date="2022-10" db="EMBL/GenBank/DDBJ databases">
        <authorList>
            <person name="Chen Y."/>
            <person name="Dougan E. K."/>
            <person name="Chan C."/>
            <person name="Rhodes N."/>
            <person name="Thang M."/>
        </authorList>
    </citation>
    <scope>NUCLEOTIDE SEQUENCE</scope>
</reference>
<feature type="transmembrane region" description="Helical" evidence="1">
    <location>
        <begin position="180"/>
        <end position="203"/>
    </location>
</feature>
<dbReference type="EMBL" id="CAMXCT030003001">
    <property type="protein sequence ID" value="CAL4789093.1"/>
    <property type="molecule type" value="Genomic_DNA"/>
</dbReference>
<keyword evidence="1" id="KW-0812">Transmembrane</keyword>
<keyword evidence="1" id="KW-1133">Transmembrane helix</keyword>
<reference evidence="3 4" key="2">
    <citation type="submission" date="2024-05" db="EMBL/GenBank/DDBJ databases">
        <authorList>
            <person name="Chen Y."/>
            <person name="Shah S."/>
            <person name="Dougan E. K."/>
            <person name="Thang M."/>
            <person name="Chan C."/>
        </authorList>
    </citation>
    <scope>NUCLEOTIDE SEQUENCE [LARGE SCALE GENOMIC DNA]</scope>
</reference>
<gene>
    <name evidence="2" type="ORF">C1SCF055_LOCUS27793</name>
</gene>
<feature type="transmembrane region" description="Helical" evidence="1">
    <location>
        <begin position="6"/>
        <end position="27"/>
    </location>
</feature>
<evidence type="ECO:0000313" key="3">
    <source>
        <dbReference type="EMBL" id="CAL4789093.1"/>
    </source>
</evidence>